<comment type="caution">
    <text evidence="3">The sequence shown here is derived from an EMBL/GenBank/DDBJ whole genome shotgun (WGS) entry which is preliminary data.</text>
</comment>
<accession>A0A135RUI5</accession>
<sequence length="941" mass="107276">MERFSRHDITDIQIPVAQKLDRMDAALVEIDAMVSANNRDDVRLREFAHRIIRVVGKIFARTKGHAENPEEFVETITNLSRAPNVQLPEGTQAGEARNQMEAEIHRLEGMLEAANRENLKLQDQVRKQQENQTKATTDYRLTTERRVNKSRESDEELASEKRKNQQFTKSFKESAAIASRLMKQQAMVMEPNVQGTQDTINVVSESVDEDEEEEEEGPEEEERQNSTLQIQLNMAQADLIKDATTIQSLRYDCNRLQLDLETATGRYRSAEERYAQLETIRDEAVASKESLSESFTAKIDKLEEKLKGYSDRELEWACQNHDLKIQLELVTLARDWLMGAEEKLNEADKDHNEAKLRNRQLQDQLDVAVNHARDFDEKIARLEQARFADATAAKHQIEQLTADLLTAKVDSKKLEMDLQAKEKRLKEAHATSQKREKDLHEQKHRLVAATLDADVTSKQLRMSESTVTDQRKAIDDHAKNLKDANTVIRERDEELQATKLTMENQQKRICEQEARLKDASDTLKAKNEHIDSMRKALDAAHLEKLHDKAKLEDARRQLRQKSTALDQSSKDLARAMDDKVSLQAQLEDSRQDVVDVRQDLEGCEAREGMSRLRWLEFLGGDRMPWGSFVSRIQDGKPVATLTEYQPWILFATWDGSAVEQEMSGSSIASLTIQVFSVLDQGRPLRTSLATPMRRLAKYLAQTNSICPSAMRLLIDACRDRTFQLPSSDDKRIVNTHIDTVADVLAARWEVLRDLAPGPDSTLEAIKGFTSSGVLPDQWNQDVGFVDVPRGEAMVRLVKGQLWSLGIAWETSTWEFELRAPKAAGENVAILLAQEASVHTPKTPRISYTAHMASVREDTRTYYLWSIANIITYNVLRDASPRYMMKLFAESFASECNLHHSLDMKIEIRSYRIDVSAVVRKNLERPEAAPRKSNEMSNASSR</sequence>
<evidence type="ECO:0000256" key="1">
    <source>
        <dbReference type="SAM" id="Coils"/>
    </source>
</evidence>
<feature type="compositionally biased region" description="Basic and acidic residues" evidence="2">
    <location>
        <begin position="141"/>
        <end position="163"/>
    </location>
</feature>
<name>A0A135RUI5_9PEZI</name>
<feature type="region of interest" description="Disordered" evidence="2">
    <location>
        <begin position="123"/>
        <end position="170"/>
    </location>
</feature>
<dbReference type="AlphaFoldDB" id="A0A135RUI5"/>
<evidence type="ECO:0000256" key="2">
    <source>
        <dbReference type="SAM" id="MobiDB-lite"/>
    </source>
</evidence>
<feature type="compositionally biased region" description="Polar residues" evidence="2">
    <location>
        <begin position="130"/>
        <end position="140"/>
    </location>
</feature>
<feature type="coiled-coil region" evidence="1">
    <location>
        <begin position="488"/>
        <end position="606"/>
    </location>
</feature>
<keyword evidence="1" id="KW-0175">Coiled coil</keyword>
<gene>
    <name evidence="3" type="ORF">CNYM01_04381</name>
</gene>
<dbReference type="Proteomes" id="UP000070054">
    <property type="component" value="Unassembled WGS sequence"/>
</dbReference>
<reference evidence="3 4" key="1">
    <citation type="submission" date="2014-02" db="EMBL/GenBank/DDBJ databases">
        <title>The genome sequence of Colletotrichum nymphaeae SA-01.</title>
        <authorList>
            <person name="Baroncelli R."/>
            <person name="Thon M.R."/>
        </authorList>
    </citation>
    <scope>NUCLEOTIDE SEQUENCE [LARGE SCALE GENOMIC DNA]</scope>
    <source>
        <strain evidence="3 4">SA-01</strain>
    </source>
</reference>
<evidence type="ECO:0000313" key="4">
    <source>
        <dbReference type="Proteomes" id="UP000070054"/>
    </source>
</evidence>
<keyword evidence="4" id="KW-1185">Reference proteome</keyword>
<feature type="coiled-coil region" evidence="1">
    <location>
        <begin position="337"/>
        <end position="371"/>
    </location>
</feature>
<proteinExistence type="predicted"/>
<evidence type="ECO:0000313" key="3">
    <source>
        <dbReference type="EMBL" id="KXH27107.1"/>
    </source>
</evidence>
<feature type="coiled-coil region" evidence="1">
    <location>
        <begin position="253"/>
        <end position="312"/>
    </location>
</feature>
<dbReference type="EMBL" id="JEMN01001788">
    <property type="protein sequence ID" value="KXH27107.1"/>
    <property type="molecule type" value="Genomic_DNA"/>
</dbReference>
<organism evidence="3 4">
    <name type="scientific">Colletotrichum nymphaeae SA-01</name>
    <dbReference type="NCBI Taxonomy" id="1460502"/>
    <lineage>
        <taxon>Eukaryota</taxon>
        <taxon>Fungi</taxon>
        <taxon>Dikarya</taxon>
        <taxon>Ascomycota</taxon>
        <taxon>Pezizomycotina</taxon>
        <taxon>Sordariomycetes</taxon>
        <taxon>Hypocreomycetidae</taxon>
        <taxon>Glomerellales</taxon>
        <taxon>Glomerellaceae</taxon>
        <taxon>Colletotrichum</taxon>
        <taxon>Colletotrichum acutatum species complex</taxon>
    </lineage>
</organism>
<protein>
    <submittedName>
        <fullName evidence="3">Uncharacterized protein</fullName>
    </submittedName>
</protein>
<dbReference type="OrthoDB" id="10670863at2759"/>
<feature type="compositionally biased region" description="Acidic residues" evidence="2">
    <location>
        <begin position="206"/>
        <end position="222"/>
    </location>
</feature>
<feature type="region of interest" description="Disordered" evidence="2">
    <location>
        <begin position="205"/>
        <end position="226"/>
    </location>
</feature>